<dbReference type="AlphaFoldDB" id="A0AB39XV12"/>
<dbReference type="InterPro" id="IPR001173">
    <property type="entry name" value="Glyco_trans_2-like"/>
</dbReference>
<gene>
    <name evidence="2" type="ORF">AB8Z38_15750</name>
</gene>
<dbReference type="SUPFAM" id="SSF53448">
    <property type="entry name" value="Nucleotide-diphospho-sugar transferases"/>
    <property type="match status" value="1"/>
</dbReference>
<name>A0AB39XV12_9BRAD</name>
<evidence type="ECO:0000259" key="1">
    <source>
        <dbReference type="Pfam" id="PF00535"/>
    </source>
</evidence>
<feature type="domain" description="Glycosyltransferase 2-like" evidence="1">
    <location>
        <begin position="2"/>
        <end position="166"/>
    </location>
</feature>
<dbReference type="InterPro" id="IPR050834">
    <property type="entry name" value="Glycosyltransf_2"/>
</dbReference>
<dbReference type="Gene3D" id="3.90.550.10">
    <property type="entry name" value="Spore Coat Polysaccharide Biosynthesis Protein SpsA, Chain A"/>
    <property type="match status" value="1"/>
</dbReference>
<organism evidence="2">
    <name type="scientific">Bradyrhizobium sp. LLZ17</name>
    <dbReference type="NCBI Taxonomy" id="3239388"/>
    <lineage>
        <taxon>Bacteria</taxon>
        <taxon>Pseudomonadati</taxon>
        <taxon>Pseudomonadota</taxon>
        <taxon>Alphaproteobacteria</taxon>
        <taxon>Hyphomicrobiales</taxon>
        <taxon>Nitrobacteraceae</taxon>
        <taxon>Bradyrhizobium</taxon>
    </lineage>
</organism>
<accession>A0AB39XV12</accession>
<dbReference type="PANTHER" id="PTHR43685:SF2">
    <property type="entry name" value="GLYCOSYLTRANSFERASE 2-LIKE DOMAIN-CONTAINING PROTEIN"/>
    <property type="match status" value="1"/>
</dbReference>
<keyword evidence="2" id="KW-0808">Transferase</keyword>
<dbReference type="EMBL" id="CP165734">
    <property type="protein sequence ID" value="XDV60651.1"/>
    <property type="molecule type" value="Genomic_DNA"/>
</dbReference>
<dbReference type="Pfam" id="PF00535">
    <property type="entry name" value="Glycos_transf_2"/>
    <property type="match status" value="1"/>
</dbReference>
<dbReference type="RefSeq" id="WP_369726002.1">
    <property type="nucleotide sequence ID" value="NZ_CP165734.1"/>
</dbReference>
<sequence>MIPTFNCGRFLEQTLQSVLDQDTGIAQMQIEVIDDASTREDPTEIVRRMGNGRVTLYRQPANVGHLRNFATCLNRARGHLVHLLHGDDFVSPGFYAALERGFNADQSVGAAFCRHAFVDSEGRFKSSSALERVEAGCLENGLARLAEEQRIATPSIAVRRAVYEQLGAFDERLKCSEDWEMWVRIAARYKVWYEPEALASYRMHDDSNTGRHRRLAQELEYSRQAIAIFRRYLPKQLRYAARRARNTYAGVALTTAEELLLRGDIEAVDAHLKCALRLSRSPRIVLRFCHLLSKRLGLGIKK</sequence>
<keyword evidence="2" id="KW-0328">Glycosyltransferase</keyword>
<protein>
    <submittedName>
        <fullName evidence="2">Glycosyltransferase</fullName>
        <ecNumber evidence="2">2.4.-.-</ecNumber>
    </submittedName>
</protein>
<proteinExistence type="predicted"/>
<evidence type="ECO:0000313" key="2">
    <source>
        <dbReference type="EMBL" id="XDV60651.1"/>
    </source>
</evidence>
<dbReference type="PANTHER" id="PTHR43685">
    <property type="entry name" value="GLYCOSYLTRANSFERASE"/>
    <property type="match status" value="1"/>
</dbReference>
<dbReference type="GO" id="GO:0016757">
    <property type="term" value="F:glycosyltransferase activity"/>
    <property type="evidence" value="ECO:0007669"/>
    <property type="project" value="UniProtKB-KW"/>
</dbReference>
<reference evidence="2" key="1">
    <citation type="submission" date="2024-08" db="EMBL/GenBank/DDBJ databases">
        <authorList>
            <person name="Chaddad Z."/>
            <person name="Lamrabet M."/>
            <person name="Bouhnik O."/>
            <person name="Alami S."/>
            <person name="Wipf D."/>
            <person name="Courty P.E."/>
            <person name="Missbah El Idrissi M."/>
        </authorList>
    </citation>
    <scope>NUCLEOTIDE SEQUENCE</scope>
    <source>
        <strain evidence="2">LLZ17</strain>
    </source>
</reference>
<dbReference type="EC" id="2.4.-.-" evidence="2"/>
<dbReference type="InterPro" id="IPR029044">
    <property type="entry name" value="Nucleotide-diphossugar_trans"/>
</dbReference>